<proteinExistence type="predicted"/>
<dbReference type="RefSeq" id="WP_041345800.1">
    <property type="nucleotide sequence ID" value="NZ_CP069280.1"/>
</dbReference>
<evidence type="ECO:0000256" key="1">
    <source>
        <dbReference type="ARBA" id="ARBA00022801"/>
    </source>
</evidence>
<dbReference type="CDD" id="cd05828">
    <property type="entry name" value="Sortase_D_1"/>
    <property type="match status" value="1"/>
</dbReference>
<name>A0ABD7CF59_CLOBO</name>
<dbReference type="Gene3D" id="2.40.260.10">
    <property type="entry name" value="Sortase"/>
    <property type="match status" value="1"/>
</dbReference>
<organism evidence="4 5">
    <name type="scientific">Clostridium botulinum</name>
    <dbReference type="NCBI Taxonomy" id="1491"/>
    <lineage>
        <taxon>Bacteria</taxon>
        <taxon>Bacillati</taxon>
        <taxon>Bacillota</taxon>
        <taxon>Clostridia</taxon>
        <taxon>Eubacteriales</taxon>
        <taxon>Clostridiaceae</taxon>
        <taxon>Clostridium</taxon>
    </lineage>
</organism>
<accession>A0ABD7CF59</accession>
<keyword evidence="3" id="KW-0472">Membrane</keyword>
<keyword evidence="3" id="KW-0812">Transmembrane</keyword>
<dbReference type="NCBIfam" id="NF033746">
    <property type="entry name" value="class_D_sortase"/>
    <property type="match status" value="1"/>
</dbReference>
<dbReference type="NCBIfam" id="TIGR01076">
    <property type="entry name" value="sortase_fam"/>
    <property type="match status" value="1"/>
</dbReference>
<dbReference type="InterPro" id="IPR053525">
    <property type="entry name" value="Sortase_D"/>
</dbReference>
<keyword evidence="3" id="KW-1133">Transmembrane helix</keyword>
<dbReference type="InterPro" id="IPR023365">
    <property type="entry name" value="Sortase_dom-sf"/>
</dbReference>
<feature type="active site" description="Proton donor/acceptor" evidence="2">
    <location>
        <position position="132"/>
    </location>
</feature>
<dbReference type="Pfam" id="PF04203">
    <property type="entry name" value="Sortase"/>
    <property type="match status" value="1"/>
</dbReference>
<dbReference type="SUPFAM" id="SSF63817">
    <property type="entry name" value="Sortase"/>
    <property type="match status" value="1"/>
</dbReference>
<sequence length="212" mass="23768">MYLKSVISMSKFKLSFKKLSLVKILSLGTIVLGLGCISWSLINIWSQPKNSYNEATDNVEYLSKLDSYDKSTVIYEVNPEKGDNFGSIIMPTLKQKFPIIQGTDDKELKKGVGHFLESALPGEEDNCVLSGHRDTVFSQIGKLKIGDPLIVQTSAGIFTYRVSETRIVKKDDKTVIVPADNAKLTMTTCYPFYFIGYAPERYIVFANLVKNK</sequence>
<dbReference type="EMBL" id="CP069280">
    <property type="protein sequence ID" value="QRI51957.1"/>
    <property type="molecule type" value="Genomic_DNA"/>
</dbReference>
<feature type="transmembrane region" description="Helical" evidence="3">
    <location>
        <begin position="21"/>
        <end position="42"/>
    </location>
</feature>
<dbReference type="AlphaFoldDB" id="A0ABD7CF59"/>
<protein>
    <submittedName>
        <fullName evidence="4">Class D sortase</fullName>
    </submittedName>
</protein>
<reference evidence="4 5" key="1">
    <citation type="journal article" date="2014" name="J. Infect. Dis.">
        <title>Molecular characterization of a novel botulinum neurotoxin type H gene.</title>
        <authorList>
            <person name="Dover N."/>
            <person name="Barash J.R."/>
            <person name="Hill K.K."/>
            <person name="Xie G."/>
            <person name="Arnon S.S."/>
        </authorList>
    </citation>
    <scope>NUCLEOTIDE SEQUENCE [LARGE SCALE GENOMIC DNA]</scope>
    <source>
        <strain evidence="4 5">IBCA10-7060</strain>
    </source>
</reference>
<dbReference type="GO" id="GO:0016787">
    <property type="term" value="F:hydrolase activity"/>
    <property type="evidence" value="ECO:0007669"/>
    <property type="project" value="UniProtKB-KW"/>
</dbReference>
<evidence type="ECO:0000256" key="2">
    <source>
        <dbReference type="PIRSR" id="PIRSR605754-1"/>
    </source>
</evidence>
<evidence type="ECO:0000313" key="4">
    <source>
        <dbReference type="EMBL" id="QRI51957.1"/>
    </source>
</evidence>
<evidence type="ECO:0000313" key="5">
    <source>
        <dbReference type="Proteomes" id="UP000663464"/>
    </source>
</evidence>
<dbReference type="InterPro" id="IPR005754">
    <property type="entry name" value="Sortase"/>
</dbReference>
<feature type="active site" description="Acyl-thioester intermediate" evidence="2">
    <location>
        <position position="189"/>
    </location>
</feature>
<dbReference type="InterPro" id="IPR041999">
    <property type="entry name" value="Sortase_D_1"/>
</dbReference>
<gene>
    <name evidence="4" type="ORF">JQS73_10840</name>
</gene>
<dbReference type="Proteomes" id="UP000663464">
    <property type="component" value="Chromosome"/>
</dbReference>
<evidence type="ECO:0000256" key="3">
    <source>
        <dbReference type="SAM" id="Phobius"/>
    </source>
</evidence>
<keyword evidence="1" id="KW-0378">Hydrolase</keyword>